<organism evidence="1 2">
    <name type="scientific">Rachicladosporium monterosium</name>
    <dbReference type="NCBI Taxonomy" id="1507873"/>
    <lineage>
        <taxon>Eukaryota</taxon>
        <taxon>Fungi</taxon>
        <taxon>Dikarya</taxon>
        <taxon>Ascomycota</taxon>
        <taxon>Pezizomycotina</taxon>
        <taxon>Dothideomycetes</taxon>
        <taxon>Dothideomycetidae</taxon>
        <taxon>Cladosporiales</taxon>
        <taxon>Cladosporiaceae</taxon>
        <taxon>Rachicladosporium</taxon>
    </lineage>
</organism>
<protein>
    <submittedName>
        <fullName evidence="1">Uncharacterized protein</fullName>
    </submittedName>
</protein>
<proteinExistence type="predicted"/>
<name>A0ABR0KXA0_9PEZI</name>
<dbReference type="Proteomes" id="UP001308179">
    <property type="component" value="Unassembled WGS sequence"/>
</dbReference>
<gene>
    <name evidence="1" type="ORF">LTR32_007434</name>
</gene>
<comment type="caution">
    <text evidence="1">The sequence shown here is derived from an EMBL/GenBank/DDBJ whole genome shotgun (WGS) entry which is preliminary data.</text>
</comment>
<evidence type="ECO:0000313" key="1">
    <source>
        <dbReference type="EMBL" id="KAK5139427.1"/>
    </source>
</evidence>
<dbReference type="EMBL" id="JAVRRR010001174">
    <property type="protein sequence ID" value="KAK5139427.1"/>
    <property type="molecule type" value="Genomic_DNA"/>
</dbReference>
<reference evidence="1 2" key="1">
    <citation type="submission" date="2023-08" db="EMBL/GenBank/DDBJ databases">
        <title>Black Yeasts Isolated from many extreme environments.</title>
        <authorList>
            <person name="Coleine C."/>
            <person name="Stajich J.E."/>
            <person name="Selbmann L."/>
        </authorList>
    </citation>
    <scope>NUCLEOTIDE SEQUENCE [LARGE SCALE GENOMIC DNA]</scope>
    <source>
        <strain evidence="1 2">CCFEE 5386</strain>
    </source>
</reference>
<accession>A0ABR0KXA0</accession>
<sequence length="60" mass="6736">MLIQEQAGNGIDAVPYIVIAGRKRDMTLEGCREVEAYEKALKQVIKEIHMHVIAKTDPDV</sequence>
<keyword evidence="2" id="KW-1185">Reference proteome</keyword>
<evidence type="ECO:0000313" key="2">
    <source>
        <dbReference type="Proteomes" id="UP001308179"/>
    </source>
</evidence>